<evidence type="ECO:0000256" key="3">
    <source>
        <dbReference type="ARBA" id="ARBA00022670"/>
    </source>
</evidence>
<dbReference type="InterPro" id="IPR000994">
    <property type="entry name" value="Pept_M24"/>
</dbReference>
<evidence type="ECO:0000256" key="4">
    <source>
        <dbReference type="ARBA" id="ARBA00022723"/>
    </source>
</evidence>
<protein>
    <recommendedName>
        <fullName evidence="6 7">Methionine aminopeptidase</fullName>
        <shortName evidence="6">MAP</shortName>
        <shortName evidence="6">MetAP</shortName>
        <ecNumber evidence="6 7">3.4.11.18</ecNumber>
    </recommendedName>
    <alternativeName>
        <fullName evidence="6">Peptidase M</fullName>
    </alternativeName>
</protein>
<feature type="binding site" evidence="6">
    <location>
        <position position="174"/>
    </location>
    <ligand>
        <name>a divalent metal cation</name>
        <dbReference type="ChEBI" id="CHEBI:60240"/>
        <label>2</label>
        <note>catalytic</note>
    </ligand>
</feature>
<keyword evidence="2 6" id="KW-0031">Aminopeptidase</keyword>
<evidence type="ECO:0000256" key="7">
    <source>
        <dbReference type="RuleBase" id="RU003653"/>
    </source>
</evidence>
<feature type="binding site" evidence="6">
    <location>
        <position position="82"/>
    </location>
    <ligand>
        <name>substrate</name>
    </ligand>
</feature>
<evidence type="ECO:0000313" key="10">
    <source>
        <dbReference type="Proteomes" id="UP000020595"/>
    </source>
</evidence>
<accession>A0A009IIQ9</accession>
<comment type="function">
    <text evidence="1 6">Removes the N-terminal methionine from nascent proteins. The N-terminal methionine is often cleaved when the second residue in the primary sequence is small and uncharged (Met-Ala-, Cys, Gly, Pro, Ser, Thr, or Val). Requires deformylation of the N(alpha)-formylated initiator methionine before it can be hydrolyzed.</text>
</comment>
<sequence length="264" mass="29092">MRASTVTIKTEQDLEKLRVSGRLAAQVLEMIGEYVKPGVTTEYLDNICNDYIVNTLKVIPANVGYHGFTKTICTSVNEVVCHGIPSQNKILKDGDIINIDVAIIKDGYFGDTSRMYYVGNVNPHAKKLVETTYEAMVAGIHAVKPGATLGDIGYAIQSVAHREGYSIVREYCGHGIGKVYHEQPNILHYGQRGQGLVLKKGMVFTIEPMVNAGKPQVKELNDGWTVITQDHSLSAQWEHMVAVTDTGFELLTPWPEGVGNYPEI</sequence>
<dbReference type="Gene3D" id="3.90.230.10">
    <property type="entry name" value="Creatinase/methionine aminopeptidase superfamily"/>
    <property type="match status" value="1"/>
</dbReference>
<comment type="catalytic activity">
    <reaction evidence="6 7">
        <text>Release of N-terminal amino acids, preferentially methionine, from peptides and arylamides.</text>
        <dbReference type="EC" id="3.4.11.18"/>
    </reaction>
</comment>
<dbReference type="SUPFAM" id="SSF55920">
    <property type="entry name" value="Creatinase/aminopeptidase"/>
    <property type="match status" value="1"/>
</dbReference>
<dbReference type="HAMAP" id="MF_01974">
    <property type="entry name" value="MetAP_1"/>
    <property type="match status" value="1"/>
</dbReference>
<keyword evidence="5 6" id="KW-0378">Hydrolase</keyword>
<keyword evidence="3 6" id="KW-0645">Protease</keyword>
<dbReference type="Proteomes" id="UP000020595">
    <property type="component" value="Unassembled WGS sequence"/>
</dbReference>
<feature type="binding site" evidence="6">
    <location>
        <position position="238"/>
    </location>
    <ligand>
        <name>a divalent metal cation</name>
        <dbReference type="ChEBI" id="CHEBI:60240"/>
        <label>1</label>
    </ligand>
</feature>
<feature type="binding site" evidence="6">
    <location>
        <position position="111"/>
    </location>
    <ligand>
        <name>a divalent metal cation</name>
        <dbReference type="ChEBI" id="CHEBI:60240"/>
        <label>1</label>
    </ligand>
</feature>
<organism evidence="9 10">
    <name type="scientific">Acinetobacter baumannii (strain 1295743)</name>
    <dbReference type="NCBI Taxonomy" id="1310613"/>
    <lineage>
        <taxon>Bacteria</taxon>
        <taxon>Pseudomonadati</taxon>
        <taxon>Pseudomonadota</taxon>
        <taxon>Gammaproteobacteria</taxon>
        <taxon>Moraxellales</taxon>
        <taxon>Moraxellaceae</taxon>
        <taxon>Acinetobacter</taxon>
        <taxon>Acinetobacter calcoaceticus/baumannii complex</taxon>
    </lineage>
</organism>
<gene>
    <name evidence="6" type="primary">map</name>
    <name evidence="9" type="ORF">J512_3067</name>
</gene>
<feature type="binding site" evidence="6">
    <location>
        <position position="207"/>
    </location>
    <ligand>
        <name>a divalent metal cation</name>
        <dbReference type="ChEBI" id="CHEBI:60240"/>
        <label>2</label>
        <note>catalytic</note>
    </ligand>
</feature>
<dbReference type="GO" id="GO:0046872">
    <property type="term" value="F:metal ion binding"/>
    <property type="evidence" value="ECO:0007669"/>
    <property type="project" value="UniProtKB-UniRule"/>
</dbReference>
<dbReference type="InterPro" id="IPR002467">
    <property type="entry name" value="Pept_M24A_MAP1"/>
</dbReference>
<dbReference type="GO" id="GO:0006508">
    <property type="term" value="P:proteolysis"/>
    <property type="evidence" value="ECO:0007669"/>
    <property type="project" value="UniProtKB-KW"/>
</dbReference>
<dbReference type="CDD" id="cd01086">
    <property type="entry name" value="MetAP1"/>
    <property type="match status" value="1"/>
</dbReference>
<comment type="caution">
    <text evidence="9">The sequence shown here is derived from an EMBL/GenBank/DDBJ whole genome shotgun (WGS) entry which is preliminary data.</text>
</comment>
<dbReference type="Pfam" id="PF00557">
    <property type="entry name" value="Peptidase_M24"/>
    <property type="match status" value="1"/>
</dbReference>
<dbReference type="GO" id="GO:0070006">
    <property type="term" value="F:metalloaminopeptidase activity"/>
    <property type="evidence" value="ECO:0007669"/>
    <property type="project" value="UniProtKB-UniRule"/>
</dbReference>
<evidence type="ECO:0000256" key="5">
    <source>
        <dbReference type="ARBA" id="ARBA00022801"/>
    </source>
</evidence>
<feature type="binding site" evidence="6">
    <location>
        <position position="181"/>
    </location>
    <ligand>
        <name>substrate</name>
    </ligand>
</feature>
<dbReference type="EMBL" id="JEWH01000047">
    <property type="protein sequence ID" value="EXB04524.1"/>
    <property type="molecule type" value="Genomic_DNA"/>
</dbReference>
<comment type="cofactor">
    <cofactor evidence="6">
        <name>Co(2+)</name>
        <dbReference type="ChEBI" id="CHEBI:48828"/>
    </cofactor>
    <cofactor evidence="6">
        <name>Zn(2+)</name>
        <dbReference type="ChEBI" id="CHEBI:29105"/>
    </cofactor>
    <cofactor evidence="6">
        <name>Mn(2+)</name>
        <dbReference type="ChEBI" id="CHEBI:29035"/>
    </cofactor>
    <cofactor evidence="6">
        <name>Fe(2+)</name>
        <dbReference type="ChEBI" id="CHEBI:29033"/>
    </cofactor>
    <text evidence="6">Binds 2 divalent metal cations per subunit. Has a high-affinity and a low affinity metal-binding site. The true nature of the physiological cofactor is under debate. The enzyme is active with cobalt, zinc, manganese or divalent iron ions. Most likely, methionine aminopeptidases function as mononuclear Fe(2+)-metalloproteases under physiological conditions, and the catalytically relevant metal-binding site has been assigned to the histidine-containing high-affinity site.</text>
</comment>
<reference evidence="9 10" key="1">
    <citation type="submission" date="2014-02" db="EMBL/GenBank/DDBJ databases">
        <title>Comparative genomics and transcriptomics to identify genetic mechanisms underlying the emergence of carbapenem resistant Acinetobacter baumannii (CRAb).</title>
        <authorList>
            <person name="Harris A.D."/>
            <person name="Johnson K.J."/>
            <person name="George J."/>
            <person name="Shefchek K."/>
            <person name="Daugherty S.C."/>
            <person name="Parankush S."/>
            <person name="Sadzewicz L."/>
            <person name="Tallon L."/>
            <person name="Sengamalay N."/>
            <person name="Hazen T.H."/>
            <person name="Rasko D.A."/>
        </authorList>
    </citation>
    <scope>NUCLEOTIDE SEQUENCE [LARGE SCALE GENOMIC DNA]</scope>
    <source>
        <strain evidence="9 10">1295743</strain>
    </source>
</reference>
<evidence type="ECO:0000256" key="1">
    <source>
        <dbReference type="ARBA" id="ARBA00002521"/>
    </source>
</evidence>
<keyword evidence="4 6" id="KW-0479">Metal-binding</keyword>
<feature type="domain" description="Peptidase M24" evidence="8">
    <location>
        <begin position="15"/>
        <end position="245"/>
    </location>
</feature>
<dbReference type="AlphaFoldDB" id="A0A009IIQ9"/>
<dbReference type="PATRIC" id="fig|1310613.3.peg.2948"/>
<evidence type="ECO:0000256" key="2">
    <source>
        <dbReference type="ARBA" id="ARBA00022438"/>
    </source>
</evidence>
<dbReference type="GO" id="GO:0005829">
    <property type="term" value="C:cytosol"/>
    <property type="evidence" value="ECO:0007669"/>
    <property type="project" value="TreeGrafter"/>
</dbReference>
<proteinExistence type="inferred from homology"/>
<dbReference type="EC" id="3.4.11.18" evidence="6 7"/>
<evidence type="ECO:0000259" key="8">
    <source>
        <dbReference type="Pfam" id="PF00557"/>
    </source>
</evidence>
<evidence type="ECO:0000256" key="6">
    <source>
        <dbReference type="HAMAP-Rule" id="MF_01974"/>
    </source>
</evidence>
<comment type="similarity">
    <text evidence="6">Belongs to the peptidase M24A family. Methionine aminopeptidase type 1 subfamily.</text>
</comment>
<feature type="binding site" evidence="6">
    <location>
        <position position="238"/>
    </location>
    <ligand>
        <name>a divalent metal cation</name>
        <dbReference type="ChEBI" id="CHEBI:60240"/>
        <label>2</label>
        <note>catalytic</note>
    </ligand>
</feature>
<dbReference type="NCBIfam" id="TIGR00500">
    <property type="entry name" value="met_pdase_I"/>
    <property type="match status" value="1"/>
</dbReference>
<dbReference type="PROSITE" id="PS00680">
    <property type="entry name" value="MAP_1"/>
    <property type="match status" value="1"/>
</dbReference>
<dbReference type="InterPro" id="IPR036005">
    <property type="entry name" value="Creatinase/aminopeptidase-like"/>
</dbReference>
<name>A0A009IIQ9_ACIB9</name>
<feature type="binding site" evidence="6">
    <location>
        <position position="100"/>
    </location>
    <ligand>
        <name>a divalent metal cation</name>
        <dbReference type="ChEBI" id="CHEBI:60240"/>
        <label>1</label>
    </ligand>
</feature>
<dbReference type="InterPro" id="IPR001714">
    <property type="entry name" value="Pept_M24_MAP"/>
</dbReference>
<dbReference type="PANTHER" id="PTHR43330:SF27">
    <property type="entry name" value="METHIONINE AMINOPEPTIDASE"/>
    <property type="match status" value="1"/>
</dbReference>
<dbReference type="RefSeq" id="WP_001202776.1">
    <property type="nucleotide sequence ID" value="NZ_JEWH01000047.1"/>
</dbReference>
<dbReference type="GO" id="GO:0004239">
    <property type="term" value="F:initiator methionyl aminopeptidase activity"/>
    <property type="evidence" value="ECO:0007669"/>
    <property type="project" value="UniProtKB-UniRule"/>
</dbReference>
<evidence type="ECO:0000313" key="9">
    <source>
        <dbReference type="EMBL" id="EXB04524.1"/>
    </source>
</evidence>
<comment type="subunit">
    <text evidence="6">Monomer.</text>
</comment>
<feature type="binding site" evidence="6">
    <location>
        <position position="111"/>
    </location>
    <ligand>
        <name>a divalent metal cation</name>
        <dbReference type="ChEBI" id="CHEBI:60240"/>
        <label>2</label>
        <note>catalytic</note>
    </ligand>
</feature>
<dbReference type="PRINTS" id="PR00599">
    <property type="entry name" value="MAPEPTIDASE"/>
</dbReference>
<dbReference type="PANTHER" id="PTHR43330">
    <property type="entry name" value="METHIONINE AMINOPEPTIDASE"/>
    <property type="match status" value="1"/>
</dbReference>